<dbReference type="AlphaFoldDB" id="A0A9D8PRW1"/>
<comment type="caution">
    <text evidence="3">The sequence shown here is derived from an EMBL/GenBank/DDBJ whole genome shotgun (WGS) entry which is preliminary data.</text>
</comment>
<evidence type="ECO:0000256" key="2">
    <source>
        <dbReference type="SAM" id="Phobius"/>
    </source>
</evidence>
<protein>
    <submittedName>
        <fullName evidence="3">Uncharacterized protein</fullName>
    </submittedName>
</protein>
<keyword evidence="1" id="KW-0175">Coiled coil</keyword>
<evidence type="ECO:0000313" key="3">
    <source>
        <dbReference type="EMBL" id="MBN1574442.1"/>
    </source>
</evidence>
<proteinExistence type="predicted"/>
<keyword evidence="2" id="KW-1133">Transmembrane helix</keyword>
<evidence type="ECO:0000313" key="4">
    <source>
        <dbReference type="Proteomes" id="UP000809273"/>
    </source>
</evidence>
<keyword evidence="2" id="KW-0812">Transmembrane</keyword>
<gene>
    <name evidence="3" type="ORF">JW984_14690</name>
</gene>
<dbReference type="Proteomes" id="UP000809273">
    <property type="component" value="Unassembled WGS sequence"/>
</dbReference>
<evidence type="ECO:0000256" key="1">
    <source>
        <dbReference type="SAM" id="Coils"/>
    </source>
</evidence>
<name>A0A9D8PRW1_9DELT</name>
<feature type="coiled-coil region" evidence="1">
    <location>
        <begin position="106"/>
        <end position="134"/>
    </location>
</feature>
<dbReference type="EMBL" id="JAFGIX010000079">
    <property type="protein sequence ID" value="MBN1574442.1"/>
    <property type="molecule type" value="Genomic_DNA"/>
</dbReference>
<keyword evidence="2" id="KW-0472">Membrane</keyword>
<reference evidence="3" key="1">
    <citation type="journal article" date="2021" name="Environ. Microbiol.">
        <title>Genomic characterization of three novel Desulfobacterota classes expand the metabolic and phylogenetic diversity of the phylum.</title>
        <authorList>
            <person name="Murphy C.L."/>
            <person name="Biggerstaff J."/>
            <person name="Eichhorn A."/>
            <person name="Ewing E."/>
            <person name="Shahan R."/>
            <person name="Soriano D."/>
            <person name="Stewart S."/>
            <person name="VanMol K."/>
            <person name="Walker R."/>
            <person name="Walters P."/>
            <person name="Elshahed M.S."/>
            <person name="Youssef N.H."/>
        </authorList>
    </citation>
    <scope>NUCLEOTIDE SEQUENCE</scope>
    <source>
        <strain evidence="3">Zod_Metabat.24</strain>
    </source>
</reference>
<reference evidence="3" key="2">
    <citation type="submission" date="2021-01" db="EMBL/GenBank/DDBJ databases">
        <authorList>
            <person name="Hahn C.R."/>
            <person name="Youssef N.H."/>
            <person name="Elshahed M."/>
        </authorList>
    </citation>
    <scope>NUCLEOTIDE SEQUENCE</scope>
    <source>
        <strain evidence="3">Zod_Metabat.24</strain>
    </source>
</reference>
<organism evidence="3 4">
    <name type="scientific">Candidatus Zymogenus saltonus</name>
    <dbReference type="NCBI Taxonomy" id="2844893"/>
    <lineage>
        <taxon>Bacteria</taxon>
        <taxon>Deltaproteobacteria</taxon>
        <taxon>Candidatus Zymogenia</taxon>
        <taxon>Candidatus Zymogeniales</taxon>
        <taxon>Candidatus Zymogenaceae</taxon>
        <taxon>Candidatus Zymogenus</taxon>
    </lineage>
</organism>
<accession>A0A9D8PRW1</accession>
<sequence length="224" mass="25836">MKGTQLLVPHCITDTTITALVWLKSPQQTPELPLNIIISDCYAAFNPSNRMWEKFLTEIEKQEKRGDFSEDDYMLLRYSKEARNILMDKTLGDEEVFSEGTPKEVLEKAKENILRIEKERSDNLEKQIQKFNEVLKRFSAFVGRISYYTIFVVLFITIVLCLGLTLMNNFIEINCIKLAISSVILFVITIITVTSGDSIKSFAKKISLRIEKRIYNSLKSLFSN</sequence>
<feature type="transmembrane region" description="Helical" evidence="2">
    <location>
        <begin position="145"/>
        <end position="166"/>
    </location>
</feature>
<feature type="transmembrane region" description="Helical" evidence="2">
    <location>
        <begin position="178"/>
        <end position="199"/>
    </location>
</feature>